<feature type="domain" description="Potassium channel" evidence="11">
    <location>
        <begin position="345"/>
        <end position="425"/>
    </location>
</feature>
<evidence type="ECO:0000313" key="13">
    <source>
        <dbReference type="Proteomes" id="UP001642540"/>
    </source>
</evidence>
<accession>A0ABP1QT10</accession>
<feature type="compositionally biased region" description="Gly residues" evidence="9">
    <location>
        <begin position="525"/>
        <end position="535"/>
    </location>
</feature>
<keyword evidence="7 8" id="KW-0407">Ion channel</keyword>
<dbReference type="Proteomes" id="UP001642540">
    <property type="component" value="Unassembled WGS sequence"/>
</dbReference>
<feature type="transmembrane region" description="Helical" evidence="10">
    <location>
        <begin position="250"/>
        <end position="280"/>
    </location>
</feature>
<keyword evidence="4 10" id="KW-1133">Transmembrane helix</keyword>
<dbReference type="InterPro" id="IPR013099">
    <property type="entry name" value="K_chnl_dom"/>
</dbReference>
<comment type="caution">
    <text evidence="12">The sequence shown here is derived from an EMBL/GenBank/DDBJ whole genome shotgun (WGS) entry which is preliminary data.</text>
</comment>
<keyword evidence="5 8" id="KW-0406">Ion transport</keyword>
<comment type="subcellular location">
    <subcellularLocation>
        <location evidence="1">Membrane</location>
        <topology evidence="1">Multi-pass membrane protein</topology>
    </subcellularLocation>
</comment>
<feature type="region of interest" description="Disordered" evidence="9">
    <location>
        <begin position="306"/>
        <end position="326"/>
    </location>
</feature>
<evidence type="ECO:0000256" key="4">
    <source>
        <dbReference type="ARBA" id="ARBA00022989"/>
    </source>
</evidence>
<dbReference type="Gene3D" id="1.10.287.70">
    <property type="match status" value="1"/>
</dbReference>
<dbReference type="PANTHER" id="PTHR11003">
    <property type="entry name" value="POTASSIUM CHANNEL, SUBFAMILY K"/>
    <property type="match status" value="1"/>
</dbReference>
<dbReference type="SUPFAM" id="SSF81324">
    <property type="entry name" value="Voltage-gated potassium channels"/>
    <property type="match status" value="2"/>
</dbReference>
<feature type="transmembrane region" description="Helical" evidence="10">
    <location>
        <begin position="335"/>
        <end position="357"/>
    </location>
</feature>
<evidence type="ECO:0000313" key="12">
    <source>
        <dbReference type="EMBL" id="CAL8111166.1"/>
    </source>
</evidence>
<feature type="transmembrane region" description="Helical" evidence="10">
    <location>
        <begin position="363"/>
        <end position="385"/>
    </location>
</feature>
<evidence type="ECO:0000256" key="6">
    <source>
        <dbReference type="ARBA" id="ARBA00023136"/>
    </source>
</evidence>
<evidence type="ECO:0000256" key="7">
    <source>
        <dbReference type="ARBA" id="ARBA00023303"/>
    </source>
</evidence>
<protein>
    <recommendedName>
        <fullName evidence="11">Potassium channel domain-containing protein</fullName>
    </recommendedName>
</protein>
<dbReference type="EMBL" id="CAXLJM020000046">
    <property type="protein sequence ID" value="CAL8111166.1"/>
    <property type="molecule type" value="Genomic_DNA"/>
</dbReference>
<evidence type="ECO:0000256" key="2">
    <source>
        <dbReference type="ARBA" id="ARBA00022448"/>
    </source>
</evidence>
<dbReference type="PRINTS" id="PR01333">
    <property type="entry name" value="2POREKCHANEL"/>
</dbReference>
<gene>
    <name evidence="12" type="ORF">ODALV1_LOCUS14790</name>
</gene>
<feature type="domain" description="Potassium channel" evidence="11">
    <location>
        <begin position="216"/>
        <end position="272"/>
    </location>
</feature>
<feature type="compositionally biased region" description="Polar residues" evidence="9">
    <location>
        <begin position="307"/>
        <end position="322"/>
    </location>
</feature>
<sequence>MATLPVTNPDVPPTRQPGLCQFLNMKEENIRFILLAVLLFVYLAVGAFLFQAVEESAEKKIREDFATLYDQFVRNLTGLHSITFGFDTADESGSGNDFSVSPNGILGGGNTARDVVSENGSSSIYGSSSANSSGADSYLYGQSYAADNINTNKSTLSDSWNSNNIHSSSSVSDKSTSSLGRAERFYARQPPSIDNLHELLFAYGNATQAGVIWKRRRWDYVGSFHFTWTIVSTIGYGATTPTTTLGKLFVIPYGFFGCAGGLLFFNLFLERIITFLASCMRTYRLQRQKRRPFIYGGGGETGVWGGKNTNRGASPAHSSTGEGSAIDEPDWKPSVYWVMLCLFIMSAIVIFGSAYMFQQMEGWTFWDGVYFSFVSYATIGFGDFVSLQEKLYGSFEILYRLLAFIIMIFGCCCIYSLLNVTSIVIKQLLNWVIQKIHYCGCCRCCCVYCQCSAATMRRKFSTKKRRNPRRKQRDNTSQMNRSNFQIAVLKVGSHAQNVKTFRGSSTDQDDQIKEDSPDGTPRTGGYRGNTSGPGGTYFDLDERRCSGENMISIRGELSNKVSLAVMQKRLYETAQMSRNIGAYDSSFSATSVGPLAIVTEKLGDNHG</sequence>
<evidence type="ECO:0000259" key="11">
    <source>
        <dbReference type="Pfam" id="PF07885"/>
    </source>
</evidence>
<name>A0ABP1QT10_9HEXA</name>
<keyword evidence="13" id="KW-1185">Reference proteome</keyword>
<proteinExistence type="inferred from homology"/>
<dbReference type="PANTHER" id="PTHR11003:SF10">
    <property type="entry name" value="POTASSIUM CHANNEL DOMAIN-CONTAINING PROTEIN"/>
    <property type="match status" value="1"/>
</dbReference>
<feature type="transmembrane region" description="Helical" evidence="10">
    <location>
        <begin position="397"/>
        <end position="418"/>
    </location>
</feature>
<evidence type="ECO:0000256" key="8">
    <source>
        <dbReference type="RuleBase" id="RU003857"/>
    </source>
</evidence>
<evidence type="ECO:0000256" key="5">
    <source>
        <dbReference type="ARBA" id="ARBA00023065"/>
    </source>
</evidence>
<keyword evidence="3 8" id="KW-0812">Transmembrane</keyword>
<organism evidence="12 13">
    <name type="scientific">Orchesella dallaii</name>
    <dbReference type="NCBI Taxonomy" id="48710"/>
    <lineage>
        <taxon>Eukaryota</taxon>
        <taxon>Metazoa</taxon>
        <taxon>Ecdysozoa</taxon>
        <taxon>Arthropoda</taxon>
        <taxon>Hexapoda</taxon>
        <taxon>Collembola</taxon>
        <taxon>Entomobryomorpha</taxon>
        <taxon>Entomobryoidea</taxon>
        <taxon>Orchesellidae</taxon>
        <taxon>Orchesellinae</taxon>
        <taxon>Orchesella</taxon>
    </lineage>
</organism>
<evidence type="ECO:0000256" key="1">
    <source>
        <dbReference type="ARBA" id="ARBA00004141"/>
    </source>
</evidence>
<evidence type="ECO:0000256" key="3">
    <source>
        <dbReference type="ARBA" id="ARBA00022692"/>
    </source>
</evidence>
<dbReference type="Pfam" id="PF07885">
    <property type="entry name" value="Ion_trans_2"/>
    <property type="match status" value="2"/>
</dbReference>
<keyword evidence="2 8" id="KW-0813">Transport</keyword>
<keyword evidence="6 10" id="KW-0472">Membrane</keyword>
<feature type="transmembrane region" description="Helical" evidence="10">
    <location>
        <begin position="220"/>
        <end position="238"/>
    </location>
</feature>
<evidence type="ECO:0000256" key="9">
    <source>
        <dbReference type="SAM" id="MobiDB-lite"/>
    </source>
</evidence>
<feature type="region of interest" description="Disordered" evidence="9">
    <location>
        <begin position="500"/>
        <end position="535"/>
    </location>
</feature>
<evidence type="ECO:0000256" key="10">
    <source>
        <dbReference type="SAM" id="Phobius"/>
    </source>
</evidence>
<comment type="similarity">
    <text evidence="8">Belongs to the two pore domain potassium channel (TC 1.A.1.8) family.</text>
</comment>
<reference evidence="12 13" key="1">
    <citation type="submission" date="2024-08" db="EMBL/GenBank/DDBJ databases">
        <authorList>
            <person name="Cucini C."/>
            <person name="Frati F."/>
        </authorList>
    </citation>
    <scope>NUCLEOTIDE SEQUENCE [LARGE SCALE GENOMIC DNA]</scope>
</reference>
<feature type="transmembrane region" description="Helical" evidence="10">
    <location>
        <begin position="32"/>
        <end position="53"/>
    </location>
</feature>
<dbReference type="InterPro" id="IPR003280">
    <property type="entry name" value="2pore_dom_K_chnl"/>
</dbReference>